<reference evidence="8" key="2">
    <citation type="submission" date="2020-05" db="UniProtKB">
        <authorList>
            <consortium name="EnsemblMetazoa"/>
        </authorList>
    </citation>
    <scope>IDENTIFICATION</scope>
    <source>
        <strain evidence="8">Epiroticus2</strain>
    </source>
</reference>
<dbReference type="PROSITE" id="PS50135">
    <property type="entry name" value="ZF_ZZ_2"/>
    <property type="match status" value="1"/>
</dbReference>
<feature type="region of interest" description="Disordered" evidence="6">
    <location>
        <begin position="384"/>
        <end position="406"/>
    </location>
</feature>
<feature type="compositionally biased region" description="Pro residues" evidence="6">
    <location>
        <begin position="654"/>
        <end position="664"/>
    </location>
</feature>
<dbReference type="Gene3D" id="1.10.238.10">
    <property type="entry name" value="EF-hand"/>
    <property type="match status" value="1"/>
</dbReference>
<dbReference type="Pfam" id="PF09068">
    <property type="entry name" value="EF-hand_2"/>
    <property type="match status" value="1"/>
</dbReference>
<dbReference type="InterPro" id="IPR050774">
    <property type="entry name" value="KCMF1/Dystrophin"/>
</dbReference>
<dbReference type="InterPro" id="IPR015153">
    <property type="entry name" value="EF-hand_dom_typ1"/>
</dbReference>
<dbReference type="GO" id="GO:0016010">
    <property type="term" value="C:dystrophin-associated glycoprotein complex"/>
    <property type="evidence" value="ECO:0007669"/>
    <property type="project" value="UniProtKB-ARBA"/>
</dbReference>
<dbReference type="Pfam" id="PF25299">
    <property type="entry name" value="ZZ_ADA2"/>
    <property type="match status" value="1"/>
</dbReference>
<dbReference type="GO" id="GO:0099536">
    <property type="term" value="P:synaptic signaling"/>
    <property type="evidence" value="ECO:0007669"/>
    <property type="project" value="TreeGrafter"/>
</dbReference>
<evidence type="ECO:0000256" key="2">
    <source>
        <dbReference type="ARBA" id="ARBA00022771"/>
    </source>
</evidence>
<feature type="region of interest" description="Disordered" evidence="6">
    <location>
        <begin position="644"/>
        <end position="664"/>
    </location>
</feature>
<keyword evidence="2 4" id="KW-0863">Zinc-finger</keyword>
<protein>
    <recommendedName>
        <fullName evidence="7">ZZ-type domain-containing protein</fullName>
    </recommendedName>
</protein>
<evidence type="ECO:0000256" key="6">
    <source>
        <dbReference type="SAM" id="MobiDB-lite"/>
    </source>
</evidence>
<keyword evidence="3" id="KW-0862">Zinc</keyword>
<dbReference type="SUPFAM" id="SSF57850">
    <property type="entry name" value="RING/U-box"/>
    <property type="match status" value="1"/>
</dbReference>
<dbReference type="SMART" id="SM00291">
    <property type="entry name" value="ZnF_ZZ"/>
    <property type="match status" value="1"/>
</dbReference>
<dbReference type="EnsemblMetazoa" id="AEPI001030-RA">
    <property type="protein sequence ID" value="AEPI001030-PA"/>
    <property type="gene ID" value="AEPI001030"/>
</dbReference>
<dbReference type="VEuPathDB" id="VectorBase:AEPI001030"/>
<dbReference type="PANTHER" id="PTHR12268">
    <property type="entry name" value="E3 UBIQUITIN-PROTEIN LIGASE KCMF1"/>
    <property type="match status" value="1"/>
</dbReference>
<accession>A0A182P296</accession>
<dbReference type="InterPro" id="IPR011992">
    <property type="entry name" value="EF-hand-dom_pair"/>
</dbReference>
<dbReference type="GO" id="GO:0045202">
    <property type="term" value="C:synapse"/>
    <property type="evidence" value="ECO:0007669"/>
    <property type="project" value="GOC"/>
</dbReference>
<feature type="compositionally biased region" description="Basic and acidic residues" evidence="6">
    <location>
        <begin position="396"/>
        <end position="406"/>
    </location>
</feature>
<name>A0A182P296_9DIPT</name>
<dbReference type="STRING" id="199890.A0A182P296"/>
<reference evidence="9" key="1">
    <citation type="submission" date="2013-03" db="EMBL/GenBank/DDBJ databases">
        <title>The Genome Sequence of Anopheles epiroticus epiroticus2.</title>
        <authorList>
            <consortium name="The Broad Institute Genomics Platform"/>
            <person name="Neafsey D.E."/>
            <person name="Howell P."/>
            <person name="Walker B."/>
            <person name="Young S.K."/>
            <person name="Zeng Q."/>
            <person name="Gargeya S."/>
            <person name="Fitzgerald M."/>
            <person name="Haas B."/>
            <person name="Abouelleil A."/>
            <person name="Allen A.W."/>
            <person name="Alvarado L."/>
            <person name="Arachchi H.M."/>
            <person name="Berlin A.M."/>
            <person name="Chapman S.B."/>
            <person name="Gainer-Dewar J."/>
            <person name="Goldberg J."/>
            <person name="Griggs A."/>
            <person name="Gujja S."/>
            <person name="Hansen M."/>
            <person name="Howarth C."/>
            <person name="Imamovic A."/>
            <person name="Ireland A."/>
            <person name="Larimer J."/>
            <person name="McCowan C."/>
            <person name="Murphy C."/>
            <person name="Pearson M."/>
            <person name="Poon T.W."/>
            <person name="Priest M."/>
            <person name="Roberts A."/>
            <person name="Saif S."/>
            <person name="Shea T."/>
            <person name="Sisk P."/>
            <person name="Sykes S."/>
            <person name="Wortman J."/>
            <person name="Nusbaum C."/>
            <person name="Birren B."/>
        </authorList>
    </citation>
    <scope>NUCLEOTIDE SEQUENCE [LARGE SCALE GENOMIC DNA]</scope>
    <source>
        <strain evidence="9">Epiroticus2</strain>
    </source>
</reference>
<dbReference type="InterPro" id="IPR043145">
    <property type="entry name" value="Znf_ZZ_sf"/>
</dbReference>
<dbReference type="Proteomes" id="UP000075885">
    <property type="component" value="Unassembled WGS sequence"/>
</dbReference>
<evidence type="ECO:0000256" key="3">
    <source>
        <dbReference type="ARBA" id="ARBA00022833"/>
    </source>
</evidence>
<keyword evidence="9" id="KW-1185">Reference proteome</keyword>
<dbReference type="PROSITE" id="PS01357">
    <property type="entry name" value="ZF_ZZ_1"/>
    <property type="match status" value="1"/>
</dbReference>
<feature type="coiled-coil region" evidence="5">
    <location>
        <begin position="431"/>
        <end position="458"/>
    </location>
</feature>
<dbReference type="GO" id="GO:0008270">
    <property type="term" value="F:zinc ion binding"/>
    <property type="evidence" value="ECO:0007669"/>
    <property type="project" value="UniProtKB-KW"/>
</dbReference>
<sequence>MMYDQQLDERGYLMYRNRYNGKTEQDNPNLLFILLTINEKYAGARYSTYRCAGKLYALQKALYTSYIPFEMVHSILNHHQLHLIDSTPSIKPSQLTNIVHDVYFAATRMGYFDALPTRPNLDAVSAILAGFLWAVFDPKRTMPMSVLELRQTFLLLCDHATHGQLVWEHFRLTSDHNLCVSRHRFEAMLTVLSKVLTFLGEPDHLRPSMVQQITSECFANYPGLVGLTEYQFCCLWKLSSLFSYYANVVSLCKRLHDTEHVTHRLPCYSCRAPIRGLRFKCQRCRNLSLCLDCFTAGYSNKRHSMAHKMYEISAGEGELTGSRCTAWAGKVWRWLVTSTGGSSSSTSGHPQGGNDGCLPSAPSTYENLEAKLIDTKAVDLVQSEEDLAGGGGETEATERRDTTQRRESMISGTLKRNMSLFSSVEYGVFNNTQQKSLLAKLAATVETLEERHEAARIRMAKCWQTLKKEEEEEVKKCPLAIDGMHALFEEYLTQVAEGLAQLKDIGMQLGQGLPQCSSTPYRQTATAITADCSSEAREKSIGRSRIMEKTELSVRDISTWFHIELDRAQPPTDAKDTIPEEGTVTKKDELSCRIDRLKMDTQMANFRDLLLKVREIVDDSYSDNTELARSTQQIEKALDRIIAEEEQKRSQQQPLPPPSLIPIA</sequence>
<evidence type="ECO:0000256" key="4">
    <source>
        <dbReference type="PROSITE-ProRule" id="PRU00228"/>
    </source>
</evidence>
<dbReference type="SUPFAM" id="SSF47473">
    <property type="entry name" value="EF-hand"/>
    <property type="match status" value="1"/>
</dbReference>
<dbReference type="GO" id="GO:0050804">
    <property type="term" value="P:modulation of chemical synaptic transmission"/>
    <property type="evidence" value="ECO:0007669"/>
    <property type="project" value="UniProtKB-ARBA"/>
</dbReference>
<evidence type="ECO:0000313" key="8">
    <source>
        <dbReference type="EnsemblMetazoa" id="AEPI001030-PA"/>
    </source>
</evidence>
<feature type="domain" description="ZZ-type" evidence="7">
    <location>
        <begin position="262"/>
        <end position="317"/>
    </location>
</feature>
<evidence type="ECO:0000259" key="7">
    <source>
        <dbReference type="PROSITE" id="PS50135"/>
    </source>
</evidence>
<evidence type="ECO:0000313" key="9">
    <source>
        <dbReference type="Proteomes" id="UP000075885"/>
    </source>
</evidence>
<dbReference type="AlphaFoldDB" id="A0A182P296"/>
<keyword evidence="1" id="KW-0479">Metal-binding</keyword>
<dbReference type="GO" id="GO:0046716">
    <property type="term" value="P:muscle cell cellular homeostasis"/>
    <property type="evidence" value="ECO:0007669"/>
    <property type="project" value="UniProtKB-ARBA"/>
</dbReference>
<dbReference type="InterPro" id="IPR000433">
    <property type="entry name" value="Znf_ZZ"/>
</dbReference>
<dbReference type="Gene3D" id="3.30.60.90">
    <property type="match status" value="1"/>
</dbReference>
<keyword evidence="5" id="KW-0175">Coiled coil</keyword>
<organism evidence="8 9">
    <name type="scientific">Anopheles epiroticus</name>
    <dbReference type="NCBI Taxonomy" id="199890"/>
    <lineage>
        <taxon>Eukaryota</taxon>
        <taxon>Metazoa</taxon>
        <taxon>Ecdysozoa</taxon>
        <taxon>Arthropoda</taxon>
        <taxon>Hexapoda</taxon>
        <taxon>Insecta</taxon>
        <taxon>Pterygota</taxon>
        <taxon>Neoptera</taxon>
        <taxon>Endopterygota</taxon>
        <taxon>Diptera</taxon>
        <taxon>Nematocera</taxon>
        <taxon>Culicoidea</taxon>
        <taxon>Culicidae</taxon>
        <taxon>Anophelinae</taxon>
        <taxon>Anopheles</taxon>
    </lineage>
</organism>
<dbReference type="CDD" id="cd02345">
    <property type="entry name" value="ZZ_dah"/>
    <property type="match status" value="1"/>
</dbReference>
<proteinExistence type="predicted"/>
<evidence type="ECO:0000256" key="1">
    <source>
        <dbReference type="ARBA" id="ARBA00022723"/>
    </source>
</evidence>
<evidence type="ECO:0000256" key="5">
    <source>
        <dbReference type="SAM" id="Coils"/>
    </source>
</evidence>
<dbReference type="PANTHER" id="PTHR12268:SF21">
    <property type="entry name" value="DISCONTINUOUS ACTIN HEXAGON"/>
    <property type="match status" value="1"/>
</dbReference>